<organism evidence="1 2">
    <name type="scientific">Alloprevotella tannerae ATCC 51259</name>
    <dbReference type="NCBI Taxonomy" id="626522"/>
    <lineage>
        <taxon>Bacteria</taxon>
        <taxon>Pseudomonadati</taxon>
        <taxon>Bacteroidota</taxon>
        <taxon>Bacteroidia</taxon>
        <taxon>Bacteroidales</taxon>
        <taxon>Prevotellaceae</taxon>
        <taxon>Alloprevotella</taxon>
    </lineage>
</organism>
<dbReference type="HOGENOM" id="CLU_2466466_0_0_10"/>
<dbReference type="STRING" id="626522.GCWU000325_01053"/>
<dbReference type="AlphaFoldDB" id="C9LFR5"/>
<dbReference type="Proteomes" id="UP000003460">
    <property type="component" value="Unassembled WGS sequence"/>
</dbReference>
<sequence>MRRKSTTPLGLVFQIRPRIGKGAGSSGNFYGLFKVFCRLFGGVISSSGPYAGSSDRFVGSAEMLTFASARARSALDSIIHQLNLYHND</sequence>
<proteinExistence type="predicted"/>
<evidence type="ECO:0000313" key="1">
    <source>
        <dbReference type="EMBL" id="EEX71523.1"/>
    </source>
</evidence>
<dbReference type="EMBL" id="ACIJ02000018">
    <property type="protein sequence ID" value="EEX71523.1"/>
    <property type="molecule type" value="Genomic_DNA"/>
</dbReference>
<keyword evidence="2" id="KW-1185">Reference proteome</keyword>
<comment type="caution">
    <text evidence="1">The sequence shown here is derived from an EMBL/GenBank/DDBJ whole genome shotgun (WGS) entry which is preliminary data.</text>
</comment>
<accession>C9LFR5</accession>
<reference evidence="1" key="1">
    <citation type="submission" date="2009-09" db="EMBL/GenBank/DDBJ databases">
        <authorList>
            <person name="Weinstock G."/>
            <person name="Sodergren E."/>
            <person name="Clifton S."/>
            <person name="Fulton L."/>
            <person name="Fulton B."/>
            <person name="Courtney L."/>
            <person name="Fronick C."/>
            <person name="Harrison M."/>
            <person name="Strong C."/>
            <person name="Farmer C."/>
            <person name="Delahaunty K."/>
            <person name="Markovic C."/>
            <person name="Hall O."/>
            <person name="Minx P."/>
            <person name="Tomlinson C."/>
            <person name="Mitreva M."/>
            <person name="Nelson J."/>
            <person name="Hou S."/>
            <person name="Wollam A."/>
            <person name="Pepin K.H."/>
            <person name="Johnson M."/>
            <person name="Bhonagiri V."/>
            <person name="Nash W.E."/>
            <person name="Warren W."/>
            <person name="Chinwalla A."/>
            <person name="Mardis E.R."/>
            <person name="Wilson R.K."/>
        </authorList>
    </citation>
    <scope>NUCLEOTIDE SEQUENCE [LARGE SCALE GENOMIC DNA]</scope>
    <source>
        <strain evidence="1">ATCC 51259</strain>
    </source>
</reference>
<protein>
    <submittedName>
        <fullName evidence="1">Uncharacterized protein</fullName>
    </submittedName>
</protein>
<name>C9LFR5_9BACT</name>
<evidence type="ECO:0000313" key="2">
    <source>
        <dbReference type="Proteomes" id="UP000003460"/>
    </source>
</evidence>
<gene>
    <name evidence="1" type="ORF">GCWU000325_01053</name>
</gene>